<dbReference type="SMART" id="SM00066">
    <property type="entry name" value="GAL4"/>
    <property type="match status" value="1"/>
</dbReference>
<dbReference type="AlphaFoldDB" id="A0A8H4TCF8"/>
<keyword evidence="2" id="KW-0539">Nucleus</keyword>
<dbReference type="Pfam" id="PF00172">
    <property type="entry name" value="Zn_clus"/>
    <property type="match status" value="1"/>
</dbReference>
<dbReference type="InterPro" id="IPR036864">
    <property type="entry name" value="Zn2-C6_fun-type_DNA-bd_sf"/>
</dbReference>
<name>A0A8H4TCF8_9HYPO</name>
<dbReference type="CDD" id="cd12148">
    <property type="entry name" value="fungal_TF_MHR"/>
    <property type="match status" value="1"/>
</dbReference>
<gene>
    <name evidence="5" type="ORF">FSARC_11903</name>
</gene>
<reference evidence="5" key="1">
    <citation type="journal article" date="2020" name="BMC Genomics">
        <title>Correction to: Identification and distribution of gene clusters required for synthesis of sphingolipid metabolism inhibitors in diverse species of the filamentous fungus Fusarium.</title>
        <authorList>
            <person name="Kim H.S."/>
            <person name="Lohmar J.M."/>
            <person name="Busman M."/>
            <person name="Brown D.W."/>
            <person name="Naumann T.A."/>
            <person name="Divon H.H."/>
            <person name="Lysoe E."/>
            <person name="Uhlig S."/>
            <person name="Proctor R.H."/>
        </authorList>
    </citation>
    <scope>NUCLEOTIDE SEQUENCE</scope>
    <source>
        <strain evidence="5">NRRL 20472</strain>
    </source>
</reference>
<dbReference type="PROSITE" id="PS50048">
    <property type="entry name" value="ZN2_CY6_FUNGAL_2"/>
    <property type="match status" value="1"/>
</dbReference>
<dbReference type="CDD" id="cd00067">
    <property type="entry name" value="GAL4"/>
    <property type="match status" value="1"/>
</dbReference>
<sequence length="720" mass="80779">MAMNMDYVDSDMEDNGGPATRRIPEHKLSCDHCRQRKIKCDRVDPCGPCLRKQIQCTYPAGFKPRAKRQRTLVSNDYETKLDAISQKLDRISFAVDSINTSPPQLQGGSSAVHTAISSHVTPKSHTDSPVYSVRTNDDAGSELEGDVTLTTQATFATDFLQQVVDSNQVSHAIPDIKTSLEDLRRVLADRDTNGEEPRLVDTQQVLSPTNHGSFQLPPIHLAMLAIQRLRDTPRLKFFWCVEFQSISQFVEYFMTVYFGKPTLADLIITNGGLQGILLECGNMETDETLKSEFRSQGMLCRQNLETILASLPFNLPPTFDYTLALFMASTYCLERCRISMSWNFIAAATQMCQTLGFTRDILSKPETAEAKQRRAKLVWCIHMLDKLLSLRLSRPSLIRDGEITLRFEEFEADAGDGAASIIAKWAHMCDLQGRIYDFLYSPRALLQPDAQREAHARDLATQMQTLFHSKSIAEDRLSELAHKSIGHALGGIFQRTDKIGYLSMLCLIYRAIKPTSSTQSAFCDECLAVAKEAIEEHKTCLVILKDADTSIFEFYVQWALIAVPLVPFIVLFCHAIETCDPVHLESLASVVGTVDILPEDLPDVYKKQLRLFKLMYDVAVRYVGSRATNTPVQASGRIPDAPFEMLFIEAGIPYPTHMHTQPGMQEFQANTEQRTGMAFGDFGVGQGGLMGEGDNLNRGMELGNWFEQNQEIFKMLDNDL</sequence>
<dbReference type="EMBL" id="JABEXW010000786">
    <property type="protein sequence ID" value="KAF4955271.1"/>
    <property type="molecule type" value="Genomic_DNA"/>
</dbReference>
<dbReference type="Proteomes" id="UP000622797">
    <property type="component" value="Unassembled WGS sequence"/>
</dbReference>
<dbReference type="Pfam" id="PF04082">
    <property type="entry name" value="Fungal_trans"/>
    <property type="match status" value="1"/>
</dbReference>
<proteinExistence type="predicted"/>
<dbReference type="GO" id="GO:0000981">
    <property type="term" value="F:DNA-binding transcription factor activity, RNA polymerase II-specific"/>
    <property type="evidence" value="ECO:0007669"/>
    <property type="project" value="InterPro"/>
</dbReference>
<dbReference type="PANTHER" id="PTHR46910:SF5">
    <property type="entry name" value="ZN(II)2CYS6 TRANSCRIPTION FACTOR (EUROFUNG)"/>
    <property type="match status" value="1"/>
</dbReference>
<dbReference type="PROSITE" id="PS00463">
    <property type="entry name" value="ZN2_CY6_FUNGAL_1"/>
    <property type="match status" value="1"/>
</dbReference>
<evidence type="ECO:0000256" key="3">
    <source>
        <dbReference type="SAM" id="MobiDB-lite"/>
    </source>
</evidence>
<dbReference type="GO" id="GO:0006351">
    <property type="term" value="P:DNA-templated transcription"/>
    <property type="evidence" value="ECO:0007669"/>
    <property type="project" value="InterPro"/>
</dbReference>
<dbReference type="InterPro" id="IPR001138">
    <property type="entry name" value="Zn2Cys6_DnaBD"/>
</dbReference>
<evidence type="ECO:0000313" key="5">
    <source>
        <dbReference type="EMBL" id="KAF4955271.1"/>
    </source>
</evidence>
<keyword evidence="1" id="KW-0479">Metal-binding</keyword>
<dbReference type="PANTHER" id="PTHR46910">
    <property type="entry name" value="TRANSCRIPTION FACTOR PDR1"/>
    <property type="match status" value="1"/>
</dbReference>
<protein>
    <recommendedName>
        <fullName evidence="4">Zn(2)-C6 fungal-type domain-containing protein</fullName>
    </recommendedName>
</protein>
<keyword evidence="6" id="KW-1185">Reference proteome</keyword>
<evidence type="ECO:0000313" key="6">
    <source>
        <dbReference type="Proteomes" id="UP000622797"/>
    </source>
</evidence>
<dbReference type="Gene3D" id="4.10.240.10">
    <property type="entry name" value="Zn(2)-C6 fungal-type DNA-binding domain"/>
    <property type="match status" value="1"/>
</dbReference>
<feature type="domain" description="Zn(2)-C6 fungal-type" evidence="4">
    <location>
        <begin position="29"/>
        <end position="58"/>
    </location>
</feature>
<dbReference type="InterPro" id="IPR007219">
    <property type="entry name" value="XnlR_reg_dom"/>
</dbReference>
<feature type="region of interest" description="Disordered" evidence="3">
    <location>
        <begin position="1"/>
        <end position="20"/>
    </location>
</feature>
<dbReference type="SMART" id="SM00906">
    <property type="entry name" value="Fungal_trans"/>
    <property type="match status" value="1"/>
</dbReference>
<evidence type="ECO:0000256" key="1">
    <source>
        <dbReference type="ARBA" id="ARBA00022723"/>
    </source>
</evidence>
<dbReference type="GO" id="GO:0008270">
    <property type="term" value="F:zinc ion binding"/>
    <property type="evidence" value="ECO:0007669"/>
    <property type="project" value="InterPro"/>
</dbReference>
<dbReference type="GO" id="GO:0003677">
    <property type="term" value="F:DNA binding"/>
    <property type="evidence" value="ECO:0007669"/>
    <property type="project" value="InterPro"/>
</dbReference>
<accession>A0A8H4TCF8</accession>
<dbReference type="OrthoDB" id="103819at2759"/>
<dbReference type="InterPro" id="IPR050987">
    <property type="entry name" value="AtrR-like"/>
</dbReference>
<organism evidence="5 6">
    <name type="scientific">Fusarium sarcochroum</name>
    <dbReference type="NCBI Taxonomy" id="1208366"/>
    <lineage>
        <taxon>Eukaryota</taxon>
        <taxon>Fungi</taxon>
        <taxon>Dikarya</taxon>
        <taxon>Ascomycota</taxon>
        <taxon>Pezizomycotina</taxon>
        <taxon>Sordariomycetes</taxon>
        <taxon>Hypocreomycetidae</taxon>
        <taxon>Hypocreales</taxon>
        <taxon>Nectriaceae</taxon>
        <taxon>Fusarium</taxon>
        <taxon>Fusarium lateritium species complex</taxon>
    </lineage>
</organism>
<reference evidence="5" key="2">
    <citation type="submission" date="2020-05" db="EMBL/GenBank/DDBJ databases">
        <authorList>
            <person name="Kim H.-S."/>
            <person name="Proctor R.H."/>
            <person name="Brown D.W."/>
        </authorList>
    </citation>
    <scope>NUCLEOTIDE SEQUENCE</scope>
    <source>
        <strain evidence="5">NRRL 20472</strain>
    </source>
</reference>
<evidence type="ECO:0000256" key="2">
    <source>
        <dbReference type="ARBA" id="ARBA00023242"/>
    </source>
</evidence>
<dbReference type="SUPFAM" id="SSF57701">
    <property type="entry name" value="Zn2/Cys6 DNA-binding domain"/>
    <property type="match status" value="1"/>
</dbReference>
<comment type="caution">
    <text evidence="5">The sequence shown here is derived from an EMBL/GenBank/DDBJ whole genome shotgun (WGS) entry which is preliminary data.</text>
</comment>
<evidence type="ECO:0000259" key="4">
    <source>
        <dbReference type="PROSITE" id="PS50048"/>
    </source>
</evidence>